<dbReference type="EMBL" id="BMXA01000008">
    <property type="protein sequence ID" value="GHA20251.1"/>
    <property type="molecule type" value="Genomic_DNA"/>
</dbReference>
<proteinExistence type="predicted"/>
<evidence type="ECO:0000259" key="7">
    <source>
        <dbReference type="Pfam" id="PF00892"/>
    </source>
</evidence>
<keyword evidence="9" id="KW-1185">Reference proteome</keyword>
<gene>
    <name evidence="8" type="ORF">GCM10008090_32770</name>
</gene>
<evidence type="ECO:0000256" key="5">
    <source>
        <dbReference type="ARBA" id="ARBA00023136"/>
    </source>
</evidence>
<feature type="transmembrane region" description="Helical" evidence="6">
    <location>
        <begin position="254"/>
        <end position="275"/>
    </location>
</feature>
<dbReference type="RefSeq" id="WP_189402792.1">
    <property type="nucleotide sequence ID" value="NZ_BMXA01000008.1"/>
</dbReference>
<feature type="transmembrane region" description="Helical" evidence="6">
    <location>
        <begin position="90"/>
        <end position="109"/>
    </location>
</feature>
<feature type="transmembrane region" description="Helical" evidence="6">
    <location>
        <begin position="145"/>
        <end position="164"/>
    </location>
</feature>
<dbReference type="GO" id="GO:0005886">
    <property type="term" value="C:plasma membrane"/>
    <property type="evidence" value="ECO:0007669"/>
    <property type="project" value="UniProtKB-SubCell"/>
</dbReference>
<evidence type="ECO:0000256" key="2">
    <source>
        <dbReference type="ARBA" id="ARBA00022475"/>
    </source>
</evidence>
<comment type="caution">
    <text evidence="8">The sequence shown here is derived from an EMBL/GenBank/DDBJ whole genome shotgun (WGS) entry which is preliminary data.</text>
</comment>
<evidence type="ECO:0000256" key="6">
    <source>
        <dbReference type="SAM" id="Phobius"/>
    </source>
</evidence>
<evidence type="ECO:0000256" key="3">
    <source>
        <dbReference type="ARBA" id="ARBA00022692"/>
    </source>
</evidence>
<organism evidence="8 9">
    <name type="scientific">Arenicella chitinivorans</name>
    <dbReference type="NCBI Taxonomy" id="1329800"/>
    <lineage>
        <taxon>Bacteria</taxon>
        <taxon>Pseudomonadati</taxon>
        <taxon>Pseudomonadota</taxon>
        <taxon>Gammaproteobacteria</taxon>
        <taxon>Arenicellales</taxon>
        <taxon>Arenicellaceae</taxon>
        <taxon>Arenicella</taxon>
    </lineage>
</organism>
<keyword evidence="2" id="KW-1003">Cell membrane</keyword>
<feature type="transmembrane region" description="Helical" evidence="6">
    <location>
        <begin position="36"/>
        <end position="54"/>
    </location>
</feature>
<keyword evidence="5 6" id="KW-0472">Membrane</keyword>
<dbReference type="PANTHER" id="PTHR42920">
    <property type="entry name" value="OS03G0707200 PROTEIN-RELATED"/>
    <property type="match status" value="1"/>
</dbReference>
<dbReference type="Pfam" id="PF00892">
    <property type="entry name" value="EamA"/>
    <property type="match status" value="1"/>
</dbReference>
<keyword evidence="4 6" id="KW-1133">Transmembrane helix</keyword>
<dbReference type="Proteomes" id="UP000614811">
    <property type="component" value="Unassembled WGS sequence"/>
</dbReference>
<feature type="transmembrane region" description="Helical" evidence="6">
    <location>
        <begin position="116"/>
        <end position="133"/>
    </location>
</feature>
<sequence length="280" mass="29129">MKPFVYTGLALIAFAGNSVLCRLALGAGQIDAASFTWIRLLSGIIVLAFILIGTRSQTTSSDGGSWCGAAALFVYALTFSYAYITLDTGVGALVLFGSVQLTMILAGFLRGHRPIVLEWFGLGLAFSGLIYLVSPELSTPSLMGFVLMVVSGIAWAIYTLVGAGSSNPLRATSFNFFRTTPFAVLILVLTITSAELSTNGVLLAVASGGVASALGYTLWYQALRSLTAIQAGVVQLLVPVIAAFGGVVFVGEAIAWPLVVASSLVLGGVCMVLLAKKKTV</sequence>
<keyword evidence="3 6" id="KW-0812">Transmembrane</keyword>
<feature type="domain" description="EamA" evidence="7">
    <location>
        <begin position="143"/>
        <end position="273"/>
    </location>
</feature>
<name>A0A918S247_9GAMM</name>
<comment type="subcellular location">
    <subcellularLocation>
        <location evidence="1">Cell membrane</location>
        <topology evidence="1">Multi-pass membrane protein</topology>
    </subcellularLocation>
</comment>
<dbReference type="PANTHER" id="PTHR42920:SF11">
    <property type="entry name" value="INNER MEMBRANE PROTEIN YTFF"/>
    <property type="match status" value="1"/>
</dbReference>
<reference evidence="8" key="1">
    <citation type="journal article" date="2014" name="Int. J. Syst. Evol. Microbiol.">
        <title>Complete genome sequence of Corynebacterium casei LMG S-19264T (=DSM 44701T), isolated from a smear-ripened cheese.</title>
        <authorList>
            <consortium name="US DOE Joint Genome Institute (JGI-PGF)"/>
            <person name="Walter F."/>
            <person name="Albersmeier A."/>
            <person name="Kalinowski J."/>
            <person name="Ruckert C."/>
        </authorList>
    </citation>
    <scope>NUCLEOTIDE SEQUENCE</scope>
    <source>
        <strain evidence="8">KCTC 12711</strain>
    </source>
</reference>
<feature type="transmembrane region" description="Helical" evidence="6">
    <location>
        <begin position="66"/>
        <end position="84"/>
    </location>
</feature>
<evidence type="ECO:0000256" key="4">
    <source>
        <dbReference type="ARBA" id="ARBA00022989"/>
    </source>
</evidence>
<evidence type="ECO:0000313" key="8">
    <source>
        <dbReference type="EMBL" id="GHA20251.1"/>
    </source>
</evidence>
<dbReference type="AlphaFoldDB" id="A0A918S247"/>
<feature type="transmembrane region" description="Helical" evidence="6">
    <location>
        <begin position="200"/>
        <end position="219"/>
    </location>
</feature>
<evidence type="ECO:0000313" key="9">
    <source>
        <dbReference type="Proteomes" id="UP000614811"/>
    </source>
</evidence>
<protein>
    <submittedName>
        <fullName evidence="8">Membrane protein</fullName>
    </submittedName>
</protein>
<dbReference type="SUPFAM" id="SSF103481">
    <property type="entry name" value="Multidrug resistance efflux transporter EmrE"/>
    <property type="match status" value="2"/>
</dbReference>
<feature type="transmembrane region" description="Helical" evidence="6">
    <location>
        <begin position="226"/>
        <end position="248"/>
    </location>
</feature>
<dbReference type="InterPro" id="IPR000620">
    <property type="entry name" value="EamA_dom"/>
</dbReference>
<dbReference type="InterPro" id="IPR051258">
    <property type="entry name" value="Diverse_Substrate_Transporter"/>
</dbReference>
<feature type="transmembrane region" description="Helical" evidence="6">
    <location>
        <begin position="176"/>
        <end position="194"/>
    </location>
</feature>
<dbReference type="InterPro" id="IPR037185">
    <property type="entry name" value="EmrE-like"/>
</dbReference>
<accession>A0A918S247</accession>
<evidence type="ECO:0000256" key="1">
    <source>
        <dbReference type="ARBA" id="ARBA00004651"/>
    </source>
</evidence>
<reference evidence="8" key="2">
    <citation type="submission" date="2020-09" db="EMBL/GenBank/DDBJ databases">
        <authorList>
            <person name="Sun Q."/>
            <person name="Kim S."/>
        </authorList>
    </citation>
    <scope>NUCLEOTIDE SEQUENCE</scope>
    <source>
        <strain evidence="8">KCTC 12711</strain>
    </source>
</reference>